<comment type="similarity">
    <text evidence="1">Belongs to the universal stress protein A family.</text>
</comment>
<dbReference type="RefSeq" id="WP_061267146.1">
    <property type="nucleotide sequence ID" value="NZ_FTMI01000001.1"/>
</dbReference>
<dbReference type="SUPFAM" id="SSF52402">
    <property type="entry name" value="Adenine nucleotide alpha hydrolases-like"/>
    <property type="match status" value="1"/>
</dbReference>
<dbReference type="AlphaFoldDB" id="A0A1N6NIX3"/>
<sequence>MTVVLAYAPGELGTAATRAAARAAVLLGAGVVVVNTTRGDRLVDPRWADHDQLVEVGTILEEAGVEHEVRHLQSSALPAEVVLGVAAEVDADLVVVGVRHRTPVGKLVLGSTAQQILLGAACPVLAVKPPAR</sequence>
<protein>
    <submittedName>
        <fullName evidence="3">Universal stress protein family protein</fullName>
    </submittedName>
</protein>
<keyword evidence="4" id="KW-1185">Reference proteome</keyword>
<proteinExistence type="inferred from homology"/>
<accession>A0A1N6NIX3</accession>
<dbReference type="InterPro" id="IPR006016">
    <property type="entry name" value="UspA"/>
</dbReference>
<dbReference type="PANTHER" id="PTHR46268">
    <property type="entry name" value="STRESS RESPONSE PROTEIN NHAX"/>
    <property type="match status" value="1"/>
</dbReference>
<feature type="domain" description="UspA" evidence="2">
    <location>
        <begin position="2"/>
        <end position="128"/>
    </location>
</feature>
<gene>
    <name evidence="3" type="ORF">SAMN05518682_0509</name>
</gene>
<evidence type="ECO:0000259" key="2">
    <source>
        <dbReference type="Pfam" id="PF00582"/>
    </source>
</evidence>
<name>A0A1N6NIX3_9MICO</name>
<dbReference type="EMBL" id="FTMI01000001">
    <property type="protein sequence ID" value="SIP91993.1"/>
    <property type="molecule type" value="Genomic_DNA"/>
</dbReference>
<dbReference type="Proteomes" id="UP000186235">
    <property type="component" value="Unassembled WGS sequence"/>
</dbReference>
<evidence type="ECO:0000313" key="4">
    <source>
        <dbReference type="Proteomes" id="UP000186235"/>
    </source>
</evidence>
<evidence type="ECO:0000256" key="1">
    <source>
        <dbReference type="ARBA" id="ARBA00008791"/>
    </source>
</evidence>
<dbReference type="GeneID" id="95684403"/>
<evidence type="ECO:0000313" key="3">
    <source>
        <dbReference type="EMBL" id="SIP91993.1"/>
    </source>
</evidence>
<reference evidence="4" key="1">
    <citation type="submission" date="2017-01" db="EMBL/GenBank/DDBJ databases">
        <authorList>
            <person name="Varghese N."/>
            <person name="Submissions S."/>
        </authorList>
    </citation>
    <scope>NUCLEOTIDE SEQUENCE [LARGE SCALE GENOMIC DNA]</scope>
    <source>
        <strain evidence="4">3bp</strain>
    </source>
</reference>
<dbReference type="CDD" id="cd00293">
    <property type="entry name" value="USP-like"/>
    <property type="match status" value="1"/>
</dbReference>
<dbReference type="InterPro" id="IPR014729">
    <property type="entry name" value="Rossmann-like_a/b/a_fold"/>
</dbReference>
<dbReference type="PRINTS" id="PR01438">
    <property type="entry name" value="UNVRSLSTRESS"/>
</dbReference>
<dbReference type="Pfam" id="PF00582">
    <property type="entry name" value="Usp"/>
    <property type="match status" value="1"/>
</dbReference>
<dbReference type="InterPro" id="IPR006015">
    <property type="entry name" value="Universal_stress_UspA"/>
</dbReference>
<dbReference type="Gene3D" id="3.40.50.620">
    <property type="entry name" value="HUPs"/>
    <property type="match status" value="1"/>
</dbReference>
<dbReference type="PANTHER" id="PTHR46268:SF15">
    <property type="entry name" value="UNIVERSAL STRESS PROTEIN HP_0031"/>
    <property type="match status" value="1"/>
</dbReference>
<organism evidence="3 4">
    <name type="scientific">Cellulosimicrobium aquatile</name>
    <dbReference type="NCBI Taxonomy" id="1612203"/>
    <lineage>
        <taxon>Bacteria</taxon>
        <taxon>Bacillati</taxon>
        <taxon>Actinomycetota</taxon>
        <taxon>Actinomycetes</taxon>
        <taxon>Micrococcales</taxon>
        <taxon>Promicromonosporaceae</taxon>
        <taxon>Cellulosimicrobium</taxon>
    </lineage>
</organism>